<feature type="signal peptide" evidence="2">
    <location>
        <begin position="1"/>
        <end position="28"/>
    </location>
</feature>
<dbReference type="InterPro" id="IPR007329">
    <property type="entry name" value="FMN-bd"/>
</dbReference>
<reference evidence="4 5" key="1">
    <citation type="submission" date="2018-06" db="EMBL/GenBank/DDBJ databases">
        <title>Genomic Encyclopedia of Type Strains, Phase IV (KMG-IV): sequencing the most valuable type-strain genomes for metagenomic binning, comparative biology and taxonomic classification.</title>
        <authorList>
            <person name="Goeker M."/>
        </authorList>
    </citation>
    <scope>NUCLEOTIDE SEQUENCE [LARGE SCALE GENOMIC DNA]</scope>
    <source>
        <strain evidence="4 5">DSM 45479</strain>
    </source>
</reference>
<organism evidence="4 5">
    <name type="scientific">Lentzea atacamensis</name>
    <dbReference type="NCBI Taxonomy" id="531938"/>
    <lineage>
        <taxon>Bacteria</taxon>
        <taxon>Bacillati</taxon>
        <taxon>Actinomycetota</taxon>
        <taxon>Actinomycetes</taxon>
        <taxon>Pseudonocardiales</taxon>
        <taxon>Pseudonocardiaceae</taxon>
        <taxon>Lentzea</taxon>
    </lineage>
</organism>
<protein>
    <submittedName>
        <fullName evidence="4">FMN-binding protein</fullName>
    </submittedName>
</protein>
<gene>
    <name evidence="4" type="ORF">C8D87_11276</name>
</gene>
<name>A0ABX9DXB1_9PSEU</name>
<dbReference type="SMART" id="SM00900">
    <property type="entry name" value="FMN_bind"/>
    <property type="match status" value="1"/>
</dbReference>
<dbReference type="Proteomes" id="UP000248714">
    <property type="component" value="Unassembled WGS sequence"/>
</dbReference>
<dbReference type="Pfam" id="PF04205">
    <property type="entry name" value="FMN_bind"/>
    <property type="match status" value="1"/>
</dbReference>
<evidence type="ECO:0000259" key="3">
    <source>
        <dbReference type="SMART" id="SM00900"/>
    </source>
</evidence>
<keyword evidence="2" id="KW-0732">Signal</keyword>
<sequence length="164" mass="16743">MKRAIPVLALSVAGLVPVWLYSPGAAHEGELTEVAAPETPQQTQAAPKTTGSAPKTTGSAPKATGSAPATQPQQQQQAQARTVSGPAVNTSEGTVQVQVTFQGTKITDVKALRAPNSNPTRMALPLLRESALKAQSADIDTVSGATATSEGYKQSLQAAIDGAQ</sequence>
<dbReference type="Gene3D" id="3.90.1010.20">
    <property type="match status" value="1"/>
</dbReference>
<feature type="compositionally biased region" description="Low complexity" evidence="1">
    <location>
        <begin position="67"/>
        <end position="80"/>
    </location>
</feature>
<evidence type="ECO:0000313" key="4">
    <source>
        <dbReference type="EMBL" id="RAS60181.1"/>
    </source>
</evidence>
<feature type="region of interest" description="Disordered" evidence="1">
    <location>
        <begin position="31"/>
        <end position="93"/>
    </location>
</feature>
<comment type="caution">
    <text evidence="4">The sequence shown here is derived from an EMBL/GenBank/DDBJ whole genome shotgun (WGS) entry which is preliminary data.</text>
</comment>
<proteinExistence type="predicted"/>
<evidence type="ECO:0000313" key="5">
    <source>
        <dbReference type="Proteomes" id="UP000248714"/>
    </source>
</evidence>
<feature type="chain" id="PRO_5045856239" evidence="2">
    <location>
        <begin position="29"/>
        <end position="164"/>
    </location>
</feature>
<dbReference type="RefSeq" id="WP_112231047.1">
    <property type="nucleotide sequence ID" value="NZ_QLTT01000012.1"/>
</dbReference>
<feature type="compositionally biased region" description="Low complexity" evidence="1">
    <location>
        <begin position="35"/>
        <end position="50"/>
    </location>
</feature>
<dbReference type="EMBL" id="QLTT01000012">
    <property type="protein sequence ID" value="RAS60181.1"/>
    <property type="molecule type" value="Genomic_DNA"/>
</dbReference>
<accession>A0ABX9DXB1</accession>
<evidence type="ECO:0000256" key="1">
    <source>
        <dbReference type="SAM" id="MobiDB-lite"/>
    </source>
</evidence>
<evidence type="ECO:0000256" key="2">
    <source>
        <dbReference type="SAM" id="SignalP"/>
    </source>
</evidence>
<feature type="domain" description="FMN-binding" evidence="3">
    <location>
        <begin position="91"/>
        <end position="163"/>
    </location>
</feature>
<keyword evidence="5" id="KW-1185">Reference proteome</keyword>